<dbReference type="EMBL" id="DS113203">
    <property type="protein sequence ID" value="EAY19902.1"/>
    <property type="molecule type" value="Genomic_DNA"/>
</dbReference>
<gene>
    <name evidence="1" type="ORF">TVAG_130100</name>
</gene>
<dbReference type="AlphaFoldDB" id="A2DIA6"/>
<name>A2DIA6_TRIV3</name>
<reference evidence="1" key="2">
    <citation type="journal article" date="2007" name="Science">
        <title>Draft genome sequence of the sexually transmitted pathogen Trichomonas vaginalis.</title>
        <authorList>
            <person name="Carlton J.M."/>
            <person name="Hirt R.P."/>
            <person name="Silva J.C."/>
            <person name="Delcher A.L."/>
            <person name="Schatz M."/>
            <person name="Zhao Q."/>
            <person name="Wortman J.R."/>
            <person name="Bidwell S.L."/>
            <person name="Alsmark U.C.M."/>
            <person name="Besteiro S."/>
            <person name="Sicheritz-Ponten T."/>
            <person name="Noel C.J."/>
            <person name="Dacks J.B."/>
            <person name="Foster P.G."/>
            <person name="Simillion C."/>
            <person name="Van de Peer Y."/>
            <person name="Miranda-Saavedra D."/>
            <person name="Barton G.J."/>
            <person name="Westrop G.D."/>
            <person name="Mueller S."/>
            <person name="Dessi D."/>
            <person name="Fiori P.L."/>
            <person name="Ren Q."/>
            <person name="Paulsen I."/>
            <person name="Zhang H."/>
            <person name="Bastida-Corcuera F.D."/>
            <person name="Simoes-Barbosa A."/>
            <person name="Brown M.T."/>
            <person name="Hayes R.D."/>
            <person name="Mukherjee M."/>
            <person name="Okumura C.Y."/>
            <person name="Schneider R."/>
            <person name="Smith A.J."/>
            <person name="Vanacova S."/>
            <person name="Villalvazo M."/>
            <person name="Haas B.J."/>
            <person name="Pertea M."/>
            <person name="Feldblyum T.V."/>
            <person name="Utterback T.R."/>
            <person name="Shu C.L."/>
            <person name="Osoegawa K."/>
            <person name="de Jong P.J."/>
            <person name="Hrdy I."/>
            <person name="Horvathova L."/>
            <person name="Zubacova Z."/>
            <person name="Dolezal P."/>
            <person name="Malik S.B."/>
            <person name="Logsdon J.M. Jr."/>
            <person name="Henze K."/>
            <person name="Gupta A."/>
            <person name="Wang C.C."/>
            <person name="Dunne R.L."/>
            <person name="Upcroft J.A."/>
            <person name="Upcroft P."/>
            <person name="White O."/>
            <person name="Salzberg S.L."/>
            <person name="Tang P."/>
            <person name="Chiu C.-H."/>
            <person name="Lee Y.-S."/>
            <person name="Embley T.M."/>
            <person name="Coombs G.H."/>
            <person name="Mottram J.C."/>
            <person name="Tachezy J."/>
            <person name="Fraser-Liggett C.M."/>
            <person name="Johnson P.J."/>
        </authorList>
    </citation>
    <scope>NUCLEOTIDE SEQUENCE [LARGE SCALE GENOMIC DNA]</scope>
    <source>
        <strain evidence="1">G3</strain>
    </source>
</reference>
<dbReference type="InParanoid" id="A2DIA6"/>
<organism evidence="1 2">
    <name type="scientific">Trichomonas vaginalis (strain ATCC PRA-98 / G3)</name>
    <dbReference type="NCBI Taxonomy" id="412133"/>
    <lineage>
        <taxon>Eukaryota</taxon>
        <taxon>Metamonada</taxon>
        <taxon>Parabasalia</taxon>
        <taxon>Trichomonadida</taxon>
        <taxon>Trichomonadidae</taxon>
        <taxon>Trichomonas</taxon>
    </lineage>
</organism>
<evidence type="ECO:0000313" key="1">
    <source>
        <dbReference type="EMBL" id="EAY19902.1"/>
    </source>
</evidence>
<accession>A2DIA6</accession>
<dbReference type="VEuPathDB" id="TrichDB:TVAG_130100"/>
<dbReference type="VEuPathDB" id="TrichDB:TVAGG3_0711900"/>
<dbReference type="Proteomes" id="UP000001542">
    <property type="component" value="Unassembled WGS sequence"/>
</dbReference>
<sequence>MLPTWEMFYPNTPSFKNHTTDTRISTSSAAYFIFSVLFTTKNDRVIYFGNSDSNRVLLINTNFCNVTGNTHGQSLYVIGGQCVQYHVCNYKPKTSSNEPHSWVMPSGGRNNKNYILECSISCPTGNMPCSAYHGDNYIGKLNTSNGRSSFECLMRTSGDSSSHLCSVNYSTFYNNMATSYSGGETRNVQYKYCKYINNSHNSGSLLDCRDNILISDVVFKGNKGEYLFKQSGQIIATNVYLENNTFTYSPASNIVANTSFDLYLKHISTYLCGGNDPINVKFDPTDCVKYLSEDSIAFTQFFTQ</sequence>
<dbReference type="KEGG" id="tva:5465432"/>
<protein>
    <submittedName>
        <fullName evidence="1">Uncharacterized protein</fullName>
    </submittedName>
</protein>
<keyword evidence="2" id="KW-1185">Reference proteome</keyword>
<reference evidence="1" key="1">
    <citation type="submission" date="2006-10" db="EMBL/GenBank/DDBJ databases">
        <authorList>
            <person name="Amadeo P."/>
            <person name="Zhao Q."/>
            <person name="Wortman J."/>
            <person name="Fraser-Liggett C."/>
            <person name="Carlton J."/>
        </authorList>
    </citation>
    <scope>NUCLEOTIDE SEQUENCE</scope>
    <source>
        <strain evidence="1">G3</strain>
    </source>
</reference>
<evidence type="ECO:0000313" key="2">
    <source>
        <dbReference type="Proteomes" id="UP000001542"/>
    </source>
</evidence>
<proteinExistence type="predicted"/>
<dbReference type="RefSeq" id="XP_001580888.1">
    <property type="nucleotide sequence ID" value="XM_001580838.1"/>
</dbReference>